<dbReference type="Pfam" id="PF05685">
    <property type="entry name" value="Uma2"/>
    <property type="match status" value="1"/>
</dbReference>
<sequence length="191" mass="21688">MPAALTIKLDSLSFSDEQFYQLCLANRELRFERNSQGDLVIMSPTGGETSNRNGILILRLGLWAEMDGTGIFFDSSGGFRLPNGADRSPDAAWLKRERWESLTPEQQQRFVPLCPDFVVELRSPSDDLKPLREKMQEYQENGAQLGWLIDRQTRTVEIYRPGQAVEVLENPESLSGEAILPEFVLELAPIW</sequence>
<protein>
    <submittedName>
        <fullName evidence="2">Uma2 family endonuclease</fullName>
    </submittedName>
</protein>
<name>A0ABR9VPS0_9SYNC</name>
<dbReference type="Gene3D" id="3.90.1570.10">
    <property type="entry name" value="tt1808, chain A"/>
    <property type="match status" value="1"/>
</dbReference>
<dbReference type="SUPFAM" id="SSF52980">
    <property type="entry name" value="Restriction endonuclease-like"/>
    <property type="match status" value="1"/>
</dbReference>
<reference evidence="2 3" key="1">
    <citation type="submission" date="2020-10" db="EMBL/GenBank/DDBJ databases">
        <authorList>
            <person name="Castelo-Branco R."/>
            <person name="Eusebio N."/>
            <person name="Adriana R."/>
            <person name="Vieira A."/>
            <person name="Brugerolle De Fraissinette N."/>
            <person name="Rezende De Castro R."/>
            <person name="Schneider M.P."/>
            <person name="Vasconcelos V."/>
            <person name="Leao P.N."/>
        </authorList>
    </citation>
    <scope>NUCLEOTIDE SEQUENCE [LARGE SCALE GENOMIC DNA]</scope>
    <source>
        <strain evidence="2 3">LEGE 00031</strain>
    </source>
</reference>
<evidence type="ECO:0000313" key="2">
    <source>
        <dbReference type="EMBL" id="MBE9253350.1"/>
    </source>
</evidence>
<dbReference type="CDD" id="cd06260">
    <property type="entry name" value="DUF820-like"/>
    <property type="match status" value="1"/>
</dbReference>
<comment type="caution">
    <text evidence="2">The sequence shown here is derived from an EMBL/GenBank/DDBJ whole genome shotgun (WGS) entry which is preliminary data.</text>
</comment>
<dbReference type="InterPro" id="IPR012296">
    <property type="entry name" value="Nuclease_put_TT1808"/>
</dbReference>
<accession>A0ABR9VPS0</accession>
<evidence type="ECO:0000313" key="3">
    <source>
        <dbReference type="Proteomes" id="UP000658720"/>
    </source>
</evidence>
<keyword evidence="3" id="KW-1185">Reference proteome</keyword>
<feature type="domain" description="Putative restriction endonuclease" evidence="1">
    <location>
        <begin position="17"/>
        <end position="187"/>
    </location>
</feature>
<keyword evidence="2" id="KW-0378">Hydrolase</keyword>
<dbReference type="PANTHER" id="PTHR34107">
    <property type="entry name" value="SLL0198 PROTEIN-RELATED"/>
    <property type="match status" value="1"/>
</dbReference>
<keyword evidence="2" id="KW-0540">Nuclease</keyword>
<dbReference type="InterPro" id="IPR011335">
    <property type="entry name" value="Restrct_endonuc-II-like"/>
</dbReference>
<dbReference type="GO" id="GO:0004519">
    <property type="term" value="F:endonuclease activity"/>
    <property type="evidence" value="ECO:0007669"/>
    <property type="project" value="UniProtKB-KW"/>
</dbReference>
<evidence type="ECO:0000259" key="1">
    <source>
        <dbReference type="Pfam" id="PF05685"/>
    </source>
</evidence>
<organism evidence="2 3">
    <name type="scientific">Synechocystis salina LEGE 00031</name>
    <dbReference type="NCBI Taxonomy" id="1828736"/>
    <lineage>
        <taxon>Bacteria</taxon>
        <taxon>Bacillati</taxon>
        <taxon>Cyanobacteriota</taxon>
        <taxon>Cyanophyceae</taxon>
        <taxon>Synechococcales</taxon>
        <taxon>Merismopediaceae</taxon>
        <taxon>Synechocystis</taxon>
    </lineage>
</organism>
<dbReference type="RefSeq" id="WP_194019216.1">
    <property type="nucleotide sequence ID" value="NZ_JADEVV010000011.1"/>
</dbReference>
<gene>
    <name evidence="2" type="ORF">IQ217_05610</name>
</gene>
<dbReference type="Proteomes" id="UP000658720">
    <property type="component" value="Unassembled WGS sequence"/>
</dbReference>
<keyword evidence="2" id="KW-0255">Endonuclease</keyword>
<proteinExistence type="predicted"/>
<dbReference type="InterPro" id="IPR008538">
    <property type="entry name" value="Uma2"/>
</dbReference>
<dbReference type="PANTHER" id="PTHR34107:SF7">
    <property type="entry name" value="SLR2092 PROTEIN"/>
    <property type="match status" value="1"/>
</dbReference>
<dbReference type="EMBL" id="JADEVV010000011">
    <property type="protein sequence ID" value="MBE9253350.1"/>
    <property type="molecule type" value="Genomic_DNA"/>
</dbReference>